<dbReference type="GeneID" id="59148443"/>
<dbReference type="KEGG" id="thel:IG193_01065"/>
<organism evidence="2 3">
    <name type="scientific">Infirmifilum lucidum</name>
    <dbReference type="NCBI Taxonomy" id="2776706"/>
    <lineage>
        <taxon>Archaea</taxon>
        <taxon>Thermoproteota</taxon>
        <taxon>Thermoprotei</taxon>
        <taxon>Thermofilales</taxon>
        <taxon>Thermofilaceae</taxon>
        <taxon>Infirmifilum</taxon>
    </lineage>
</organism>
<reference evidence="2 3" key="1">
    <citation type="submission" date="2020-10" db="EMBL/GenBank/DDBJ databases">
        <title>Thermofilum lucidum 3507LT sp. nov. a novel member of Thermofilaceae family isolated from Chile hot spring, and proposal of description order Thermofilales.</title>
        <authorList>
            <person name="Zayulina K.S."/>
            <person name="Elcheninov A.G."/>
            <person name="Toshchakov S.V."/>
            <person name="Kublanov I.V."/>
        </authorList>
    </citation>
    <scope>NUCLEOTIDE SEQUENCE [LARGE SCALE GENOMIC DNA]</scope>
    <source>
        <strain evidence="2 3">3507LT</strain>
    </source>
</reference>
<evidence type="ECO:0000313" key="3">
    <source>
        <dbReference type="Proteomes" id="UP000594121"/>
    </source>
</evidence>
<keyword evidence="1" id="KW-0812">Transmembrane</keyword>
<proteinExistence type="predicted"/>
<feature type="transmembrane region" description="Helical" evidence="1">
    <location>
        <begin position="60"/>
        <end position="78"/>
    </location>
</feature>
<evidence type="ECO:0000256" key="1">
    <source>
        <dbReference type="SAM" id="Phobius"/>
    </source>
</evidence>
<evidence type="ECO:0000313" key="2">
    <source>
        <dbReference type="EMBL" id="QOJ79087.1"/>
    </source>
</evidence>
<dbReference type="RefSeq" id="WP_192819059.1">
    <property type="nucleotide sequence ID" value="NZ_CP062310.1"/>
</dbReference>
<sequence length="154" mass="16016">MPARVVRPGAVLVSIAYAAVMVYLTLLVAFFGLAALHVFYGVTLLLDVERGYTTTITPTPLLYALALATAPLYLWHGYTSYTRGNKRALLIPPLIALAIAVVAVGVVAIGGAVATGFNCKATCSCGVKSWSGPSVSLSPLSVSMGSCECYACKP</sequence>
<dbReference type="AlphaFoldDB" id="A0A7L9FH92"/>
<keyword evidence="1" id="KW-1133">Transmembrane helix</keyword>
<name>A0A7L9FH92_9CREN</name>
<keyword evidence="1" id="KW-0472">Membrane</keyword>
<protein>
    <submittedName>
        <fullName evidence="2">Uncharacterized protein</fullName>
    </submittedName>
</protein>
<gene>
    <name evidence="2" type="ORF">IG193_01065</name>
</gene>
<dbReference type="Proteomes" id="UP000594121">
    <property type="component" value="Chromosome"/>
</dbReference>
<feature type="transmembrane region" description="Helical" evidence="1">
    <location>
        <begin position="90"/>
        <end position="114"/>
    </location>
</feature>
<keyword evidence="3" id="KW-1185">Reference proteome</keyword>
<feature type="transmembrane region" description="Helical" evidence="1">
    <location>
        <begin position="12"/>
        <end position="40"/>
    </location>
</feature>
<accession>A0A7L9FH92</accession>
<dbReference type="EMBL" id="CP062310">
    <property type="protein sequence ID" value="QOJ79087.1"/>
    <property type="molecule type" value="Genomic_DNA"/>
</dbReference>
<dbReference type="InParanoid" id="A0A7L9FH92"/>